<dbReference type="PANTHER" id="PTHR10039">
    <property type="entry name" value="AMELOGENIN"/>
    <property type="match status" value="1"/>
</dbReference>
<protein>
    <submittedName>
        <fullName evidence="1">Uncharacterized protein</fullName>
    </submittedName>
</protein>
<proteinExistence type="predicted"/>
<evidence type="ECO:0000313" key="2">
    <source>
        <dbReference type="Proteomes" id="UP001521184"/>
    </source>
</evidence>
<dbReference type="Proteomes" id="UP001521184">
    <property type="component" value="Unassembled WGS sequence"/>
</dbReference>
<accession>A0ABR3U1N1</accession>
<reference evidence="1 2" key="1">
    <citation type="journal article" date="2023" name="Plant Dis.">
        <title>First Report of Diplodia intermedia Causing Canker and Dieback Diseases on Apple Trees in Canada.</title>
        <authorList>
            <person name="Ellouze W."/>
            <person name="Ilyukhin E."/>
            <person name="Sulman M."/>
            <person name="Ali S."/>
        </authorList>
    </citation>
    <scope>NUCLEOTIDE SEQUENCE [LARGE SCALE GENOMIC DNA]</scope>
    <source>
        <strain evidence="1 2">M45-28</strain>
    </source>
</reference>
<evidence type="ECO:0000313" key="1">
    <source>
        <dbReference type="EMBL" id="KAL1649570.1"/>
    </source>
</evidence>
<comment type="caution">
    <text evidence="1">The sequence shown here is derived from an EMBL/GenBank/DDBJ whole genome shotgun (WGS) entry which is preliminary data.</text>
</comment>
<gene>
    <name evidence="1" type="ORF">SLS58_001627</name>
</gene>
<dbReference type="EMBL" id="JAKEKT020000006">
    <property type="protein sequence ID" value="KAL1649570.1"/>
    <property type="molecule type" value="Genomic_DNA"/>
</dbReference>
<keyword evidence="2" id="KW-1185">Reference proteome</keyword>
<organism evidence="1 2">
    <name type="scientific">Diplodia intermedia</name>
    <dbReference type="NCBI Taxonomy" id="856260"/>
    <lineage>
        <taxon>Eukaryota</taxon>
        <taxon>Fungi</taxon>
        <taxon>Dikarya</taxon>
        <taxon>Ascomycota</taxon>
        <taxon>Pezizomycotina</taxon>
        <taxon>Dothideomycetes</taxon>
        <taxon>Dothideomycetes incertae sedis</taxon>
        <taxon>Botryosphaeriales</taxon>
        <taxon>Botryosphaeriaceae</taxon>
        <taxon>Diplodia</taxon>
    </lineage>
</organism>
<name>A0ABR3U1N1_9PEZI</name>
<sequence length="193" mass="22229">MEEFNANDISNAINIGMSESHFTDTQKQLLQNVLLARSNGVFQWTSLVLDSTIQSQPRGYSFEETLKLVEVVPADLHDLYKSLLRPAETPQSSRSAHHLREQQRTLKLFQWVLFAIRPLSPEQLQHALALDWRMKQTSVTEYQNSQDFIHEEHLALRIKDLSKGLIHISEPFSSGQVQFIHQSFTRDVAETLC</sequence>